<evidence type="ECO:0008006" key="3">
    <source>
        <dbReference type="Google" id="ProtNLM"/>
    </source>
</evidence>
<reference evidence="2" key="1">
    <citation type="submission" date="2015-08" db="EMBL/GenBank/DDBJ databases">
        <title>Genome sequencing project for genomic taxonomy and phylogenomics of Bacillus-like bacteria.</title>
        <authorList>
            <person name="Liu B."/>
            <person name="Wang J."/>
            <person name="Zhu Y."/>
            <person name="Liu G."/>
            <person name="Chen Q."/>
            <person name="Chen Z."/>
            <person name="Lan J."/>
            <person name="Che J."/>
            <person name="Ge C."/>
            <person name="Shi H."/>
            <person name="Pan Z."/>
            <person name="Liu X."/>
        </authorList>
    </citation>
    <scope>NUCLEOTIDE SEQUENCE [LARGE SCALE GENOMIC DNA]</scope>
    <source>
        <strain evidence="2">FJAT-4402</strain>
    </source>
</reference>
<reference evidence="1 2" key="2">
    <citation type="journal article" date="2016" name="Int. J. Syst. Evol. Microbiol.">
        <title>Bacillus gobiensis sp. nov., isolated from a soil sample.</title>
        <authorList>
            <person name="Liu B."/>
            <person name="Liu G.H."/>
            <person name="Cetin S."/>
            <person name="Schumann P."/>
            <person name="Pan Z.Z."/>
            <person name="Chen Q.Q."/>
        </authorList>
    </citation>
    <scope>NUCLEOTIDE SEQUENCE [LARGE SCALE GENOMIC DNA]</scope>
    <source>
        <strain evidence="1 2">FJAT-4402</strain>
    </source>
</reference>
<dbReference type="Proteomes" id="UP000067625">
    <property type="component" value="Chromosome"/>
</dbReference>
<evidence type="ECO:0000313" key="2">
    <source>
        <dbReference type="Proteomes" id="UP000067625"/>
    </source>
</evidence>
<evidence type="ECO:0000313" key="1">
    <source>
        <dbReference type="EMBL" id="ALC82863.1"/>
    </source>
</evidence>
<dbReference type="OrthoDB" id="9952097at2"/>
<sequence length="136" mass="14073">MPVYIPDNLQGSGNTTTTVLDDNTPTLLFEWGHFIENTPNLLMVNGGFALQSSGEGTSIVAVDLTMDNSSTDSKSISLLSTGSQLTEGITVDVGARLQNVTPGHHIFRLIVTRESATAGIVISAGLGAVTSISGPA</sequence>
<protein>
    <recommendedName>
        <fullName evidence="3">Exosporium leader peptide</fullName>
    </recommendedName>
</protein>
<dbReference type="EMBL" id="CP012600">
    <property type="protein sequence ID" value="ALC82863.1"/>
    <property type="molecule type" value="Genomic_DNA"/>
</dbReference>
<proteinExistence type="predicted"/>
<keyword evidence="2" id="KW-1185">Reference proteome</keyword>
<dbReference type="PATRIC" id="fig|1441095.3.peg.3451"/>
<dbReference type="AlphaFoldDB" id="A0A0M4FZA2"/>
<gene>
    <name evidence="1" type="ORF">AM592_15650</name>
</gene>
<dbReference type="RefSeq" id="WP_053604678.1">
    <property type="nucleotide sequence ID" value="NZ_CP012600.1"/>
</dbReference>
<organism evidence="1 2">
    <name type="scientific">Bacillus gobiensis</name>
    <dbReference type="NCBI Taxonomy" id="1441095"/>
    <lineage>
        <taxon>Bacteria</taxon>
        <taxon>Bacillati</taxon>
        <taxon>Bacillota</taxon>
        <taxon>Bacilli</taxon>
        <taxon>Bacillales</taxon>
        <taxon>Bacillaceae</taxon>
        <taxon>Bacillus</taxon>
    </lineage>
</organism>
<accession>A0A0M4FZA2</accession>
<name>A0A0M4FZA2_9BACI</name>